<organism evidence="1 2">
    <name type="scientific">Rotaria socialis</name>
    <dbReference type="NCBI Taxonomy" id="392032"/>
    <lineage>
        <taxon>Eukaryota</taxon>
        <taxon>Metazoa</taxon>
        <taxon>Spiralia</taxon>
        <taxon>Gnathifera</taxon>
        <taxon>Rotifera</taxon>
        <taxon>Eurotatoria</taxon>
        <taxon>Bdelloidea</taxon>
        <taxon>Philodinida</taxon>
        <taxon>Philodinidae</taxon>
        <taxon>Rotaria</taxon>
    </lineage>
</organism>
<proteinExistence type="predicted"/>
<reference evidence="1" key="1">
    <citation type="submission" date="2021-02" db="EMBL/GenBank/DDBJ databases">
        <authorList>
            <person name="Nowell W R."/>
        </authorList>
    </citation>
    <scope>NUCLEOTIDE SEQUENCE</scope>
</reference>
<name>A0A818KAM6_9BILA</name>
<protein>
    <submittedName>
        <fullName evidence="1">Uncharacterized protein</fullName>
    </submittedName>
</protein>
<dbReference type="Proteomes" id="UP000663872">
    <property type="component" value="Unassembled WGS sequence"/>
</dbReference>
<sequence length="103" mass="11703">MTEAIEIMTSGKTDNLWRKSLGTNCFSQQELNVEANHIKRKYVYTCAKNQNEQAANGPLSAIFRNCFLIDENIACTDFMAILFSCCCILRFNWSIVLTLQSPP</sequence>
<evidence type="ECO:0000313" key="2">
    <source>
        <dbReference type="Proteomes" id="UP000663872"/>
    </source>
</evidence>
<gene>
    <name evidence="1" type="ORF">GRG538_LOCUS20125</name>
</gene>
<accession>A0A818KAM6</accession>
<dbReference type="AlphaFoldDB" id="A0A818KAM6"/>
<evidence type="ECO:0000313" key="1">
    <source>
        <dbReference type="EMBL" id="CAF3548664.1"/>
    </source>
</evidence>
<dbReference type="EMBL" id="CAJNYT010003311">
    <property type="protein sequence ID" value="CAF3548664.1"/>
    <property type="molecule type" value="Genomic_DNA"/>
</dbReference>
<comment type="caution">
    <text evidence="1">The sequence shown here is derived from an EMBL/GenBank/DDBJ whole genome shotgun (WGS) entry which is preliminary data.</text>
</comment>